<dbReference type="PANTHER" id="PTHR19879">
    <property type="entry name" value="TRANSCRIPTION INITIATION FACTOR TFIID"/>
    <property type="match status" value="1"/>
</dbReference>
<dbReference type="SUPFAM" id="SSF50978">
    <property type="entry name" value="WD40 repeat-like"/>
    <property type="match status" value="1"/>
</dbReference>
<dbReference type="GO" id="GO:0005669">
    <property type="term" value="C:transcription factor TFIID complex"/>
    <property type="evidence" value="ECO:0007669"/>
    <property type="project" value="TreeGrafter"/>
</dbReference>
<dbReference type="FunFam" id="2.130.10.10:FF:000243">
    <property type="entry name" value="Transcription initiation factor TFIID subunit 5"/>
    <property type="match status" value="1"/>
</dbReference>
<keyword evidence="7" id="KW-0539">Nucleus</keyword>
<evidence type="ECO:0000256" key="6">
    <source>
        <dbReference type="ARBA" id="ARBA00023163"/>
    </source>
</evidence>
<protein>
    <recommendedName>
        <fullName evidence="8">Transcription initiation factor TFIID subunit 5</fullName>
    </recommendedName>
</protein>
<proteinExistence type="inferred from homology"/>
<feature type="domain" description="TFIID subunit TAF5 NTD2" evidence="10">
    <location>
        <begin position="56"/>
        <end position="185"/>
    </location>
</feature>
<name>A0A182IVK7_ANOAO</name>
<dbReference type="InterPro" id="IPR015943">
    <property type="entry name" value="WD40/YVTN_repeat-like_dom_sf"/>
</dbReference>
<evidence type="ECO:0000256" key="9">
    <source>
        <dbReference type="SAM" id="MobiDB-lite"/>
    </source>
</evidence>
<dbReference type="InterPro" id="IPR019775">
    <property type="entry name" value="WD40_repeat_CS"/>
</dbReference>
<dbReference type="PANTHER" id="PTHR19879:SF1">
    <property type="entry name" value="CANNONBALL-RELATED"/>
    <property type="match status" value="1"/>
</dbReference>
<dbReference type="Gene3D" id="2.130.10.10">
    <property type="entry name" value="YVTN repeat-like/Quinoprotein amine dehydrogenase"/>
    <property type="match status" value="2"/>
</dbReference>
<keyword evidence="5" id="KW-0805">Transcription regulation</keyword>
<keyword evidence="4" id="KW-0677">Repeat</keyword>
<evidence type="ECO:0000256" key="1">
    <source>
        <dbReference type="ARBA" id="ARBA00004123"/>
    </source>
</evidence>
<evidence type="ECO:0000256" key="2">
    <source>
        <dbReference type="ARBA" id="ARBA00009435"/>
    </source>
</evidence>
<dbReference type="InterPro" id="IPR007582">
    <property type="entry name" value="TFIID_NTD2"/>
</dbReference>
<evidence type="ECO:0000256" key="3">
    <source>
        <dbReference type="ARBA" id="ARBA00022574"/>
    </source>
</evidence>
<dbReference type="CDD" id="cd00200">
    <property type="entry name" value="WD40"/>
    <property type="match status" value="1"/>
</dbReference>
<dbReference type="SUPFAM" id="SSF160897">
    <property type="entry name" value="Taf5 N-terminal domain-like"/>
    <property type="match status" value="1"/>
</dbReference>
<keyword evidence="3" id="KW-0853">WD repeat</keyword>
<evidence type="ECO:0000256" key="8">
    <source>
        <dbReference type="ARBA" id="ARBA00044130"/>
    </source>
</evidence>
<organism evidence="11">
    <name type="scientific">Anopheles atroparvus</name>
    <name type="common">European mosquito</name>
    <dbReference type="NCBI Taxonomy" id="41427"/>
    <lineage>
        <taxon>Eukaryota</taxon>
        <taxon>Metazoa</taxon>
        <taxon>Ecdysozoa</taxon>
        <taxon>Arthropoda</taxon>
        <taxon>Hexapoda</taxon>
        <taxon>Insecta</taxon>
        <taxon>Pterygota</taxon>
        <taxon>Neoptera</taxon>
        <taxon>Endopterygota</taxon>
        <taxon>Diptera</taxon>
        <taxon>Nematocera</taxon>
        <taxon>Culicoidea</taxon>
        <taxon>Culicidae</taxon>
        <taxon>Anophelinae</taxon>
        <taxon>Anopheles</taxon>
    </lineage>
</organism>
<dbReference type="STRING" id="41427.A0A182IVK7"/>
<dbReference type="GO" id="GO:0016251">
    <property type="term" value="F:RNA polymerase II general transcription initiation factor activity"/>
    <property type="evidence" value="ECO:0007669"/>
    <property type="project" value="TreeGrafter"/>
</dbReference>
<evidence type="ECO:0000256" key="5">
    <source>
        <dbReference type="ARBA" id="ARBA00023015"/>
    </source>
</evidence>
<evidence type="ECO:0000256" key="4">
    <source>
        <dbReference type="ARBA" id="ARBA00022737"/>
    </source>
</evidence>
<keyword evidence="6" id="KW-0804">Transcription</keyword>
<dbReference type="Pfam" id="PF00400">
    <property type="entry name" value="WD40"/>
    <property type="match status" value="6"/>
</dbReference>
<dbReference type="PROSITE" id="PS50294">
    <property type="entry name" value="WD_REPEATS_REGION"/>
    <property type="match status" value="5"/>
</dbReference>
<dbReference type="EnsemblMetazoa" id="AATE006331-RA">
    <property type="protein sequence ID" value="AATE006331-PA.1"/>
    <property type="gene ID" value="AATE006331"/>
</dbReference>
<dbReference type="InterPro" id="IPR036322">
    <property type="entry name" value="WD40_repeat_dom_sf"/>
</dbReference>
<dbReference type="PRINTS" id="PR00320">
    <property type="entry name" value="GPROTEINBRPT"/>
</dbReference>
<dbReference type="SMART" id="SM00320">
    <property type="entry name" value="WD40"/>
    <property type="match status" value="6"/>
</dbReference>
<dbReference type="InterPro" id="IPR001680">
    <property type="entry name" value="WD40_rpt"/>
</dbReference>
<sequence length="661" mass="74660">MAQNRNDLLAVLAVVKKYNLKGTEELLKKEAGLIDIPENVAGEAEVNSVLAAYKSEGDPDIYENSYMELRKFVDDSLDIYKHELALILYPVLVHMYIELVYNSHEEQAKKLITKFGPEQEYYYQDELARLSMVTKRDQMSGNDITDTFKSNAFTIRISRDTLSLLKRHLHEKKASVILNIVNEHMYFDLYEGVARNKAQCDATSGAMTGEAKRQDNKIKVYYGLLKEPDVQTLQPAAPPEEDDDMDPDAPDKPKKKKPKKDPLYSKKPKSDPNAPPLDRIPLPKLKDVDKMEKVKALREASKRVNLGPDSLPSICMYTLLNANYTVTCADLCEDSSLIAVGFSDSSIRVWSMTPVKLREMKSAEQLKEIDRDAEDVLIRMLDDRKAELCRTLCGHSGPIYRTSFAPDRTMMLSCSEDCTIRLWSLHTWTCVVVYKGHQFSVWDVRFSPHGHYFVSCSHDKTARLWSTDSHQPLRIFAGHLADVDVCIFHPNSNYVATGSSDRSVRLWDVCVGNHHRLLTGHKAPIYSLAFSMCGRYLASGSADNRVLIWDLAHGHLIAALTGHGATVHSMCFSRDGTILATGGLDCALKLWDFTKLVDDISGENVNVSHNPDVRDGEPYLLRTFPTKQSPFLTLHFTRRNLLLGVGMYELGKIYKKTAIED</sequence>
<dbReference type="InterPro" id="IPR037264">
    <property type="entry name" value="TFIID_NTD2_sf"/>
</dbReference>
<comment type="subcellular location">
    <subcellularLocation>
        <location evidence="1">Nucleus</location>
    </subcellularLocation>
</comment>
<dbReference type="GO" id="GO:0006367">
    <property type="term" value="P:transcription initiation at RNA polymerase II promoter"/>
    <property type="evidence" value="ECO:0007669"/>
    <property type="project" value="TreeGrafter"/>
</dbReference>
<dbReference type="CDD" id="cd08044">
    <property type="entry name" value="TAF5_NTD2"/>
    <property type="match status" value="1"/>
</dbReference>
<dbReference type="Gene3D" id="1.25.40.500">
    <property type="entry name" value="TFIID subunit TAF5, NTD2 domain"/>
    <property type="match status" value="1"/>
</dbReference>
<dbReference type="AlphaFoldDB" id="A0A182IVK7"/>
<evidence type="ECO:0000259" key="10">
    <source>
        <dbReference type="Pfam" id="PF04494"/>
    </source>
</evidence>
<dbReference type="Pfam" id="PF04494">
    <property type="entry name" value="TFIID_NTD2"/>
    <property type="match status" value="1"/>
</dbReference>
<dbReference type="PROSITE" id="PS00678">
    <property type="entry name" value="WD_REPEATS_1"/>
    <property type="match status" value="2"/>
</dbReference>
<dbReference type="VEuPathDB" id="VectorBase:AATE006331"/>
<feature type="region of interest" description="Disordered" evidence="9">
    <location>
        <begin position="229"/>
        <end position="284"/>
    </location>
</feature>
<reference evidence="11" key="1">
    <citation type="submission" date="2022-08" db="UniProtKB">
        <authorList>
            <consortium name="EnsemblMetazoa"/>
        </authorList>
    </citation>
    <scope>IDENTIFICATION</scope>
    <source>
        <strain evidence="11">EBRO</strain>
    </source>
</reference>
<dbReference type="InterPro" id="IPR020472">
    <property type="entry name" value="WD40_PAC1"/>
</dbReference>
<accession>A0A182IVK7</accession>
<evidence type="ECO:0000256" key="7">
    <source>
        <dbReference type="ARBA" id="ARBA00023242"/>
    </source>
</evidence>
<dbReference type="PROSITE" id="PS50082">
    <property type="entry name" value="WD_REPEATS_2"/>
    <property type="match status" value="6"/>
</dbReference>
<feature type="compositionally biased region" description="Acidic residues" evidence="9">
    <location>
        <begin position="239"/>
        <end position="248"/>
    </location>
</feature>
<comment type="similarity">
    <text evidence="2">Belongs to the WD repeat TAF5 family.</text>
</comment>
<feature type="compositionally biased region" description="Basic and acidic residues" evidence="9">
    <location>
        <begin position="260"/>
        <end position="270"/>
    </location>
</feature>
<evidence type="ECO:0000313" key="11">
    <source>
        <dbReference type="EnsemblMetazoa" id="AATE006331-PA.1"/>
    </source>
</evidence>